<proteinExistence type="predicted"/>
<dbReference type="AlphaFoldDB" id="A0AAE1KC56"/>
<reference evidence="1" key="1">
    <citation type="submission" date="2023-10" db="EMBL/GenBank/DDBJ databases">
        <title>Genome assemblies of two species of porcelain crab, Petrolisthes cinctipes and Petrolisthes manimaculis (Anomura: Porcellanidae).</title>
        <authorList>
            <person name="Angst P."/>
        </authorList>
    </citation>
    <scope>NUCLEOTIDE SEQUENCE</scope>
    <source>
        <strain evidence="1">PB745_01</strain>
        <tissue evidence="1">Gill</tissue>
    </source>
</reference>
<keyword evidence="2" id="KW-1185">Reference proteome</keyword>
<accession>A0AAE1KC56</accession>
<comment type="caution">
    <text evidence="1">The sequence shown here is derived from an EMBL/GenBank/DDBJ whole genome shotgun (WGS) entry which is preliminary data.</text>
</comment>
<gene>
    <name evidence="1" type="ORF">Pcinc_026521</name>
</gene>
<sequence length="72" mass="8286">MDEIGRREQQGMRDEGGWIDWKMGTTESVRDEVEEGGWMDRLKELMHGTALMRHDKEAEKIAGLRIVDGRVG</sequence>
<organism evidence="1 2">
    <name type="scientific">Petrolisthes cinctipes</name>
    <name type="common">Flat porcelain crab</name>
    <dbReference type="NCBI Taxonomy" id="88211"/>
    <lineage>
        <taxon>Eukaryota</taxon>
        <taxon>Metazoa</taxon>
        <taxon>Ecdysozoa</taxon>
        <taxon>Arthropoda</taxon>
        <taxon>Crustacea</taxon>
        <taxon>Multicrustacea</taxon>
        <taxon>Malacostraca</taxon>
        <taxon>Eumalacostraca</taxon>
        <taxon>Eucarida</taxon>
        <taxon>Decapoda</taxon>
        <taxon>Pleocyemata</taxon>
        <taxon>Anomura</taxon>
        <taxon>Galatheoidea</taxon>
        <taxon>Porcellanidae</taxon>
        <taxon>Petrolisthes</taxon>
    </lineage>
</organism>
<evidence type="ECO:0000313" key="1">
    <source>
        <dbReference type="EMBL" id="KAK3868060.1"/>
    </source>
</evidence>
<evidence type="ECO:0000313" key="2">
    <source>
        <dbReference type="Proteomes" id="UP001286313"/>
    </source>
</evidence>
<protein>
    <submittedName>
        <fullName evidence="1">Uncharacterized protein</fullName>
    </submittedName>
</protein>
<dbReference type="Proteomes" id="UP001286313">
    <property type="component" value="Unassembled WGS sequence"/>
</dbReference>
<dbReference type="EMBL" id="JAWQEG010003089">
    <property type="protein sequence ID" value="KAK3868060.1"/>
    <property type="molecule type" value="Genomic_DNA"/>
</dbReference>
<name>A0AAE1KC56_PETCI</name>